<proteinExistence type="predicted"/>
<name>A0AAD6KXY7_9ROSI</name>
<accession>A0AAD6KXY7</accession>
<organism evidence="1 2">
    <name type="scientific">Salix udensis</name>
    <dbReference type="NCBI Taxonomy" id="889485"/>
    <lineage>
        <taxon>Eukaryota</taxon>
        <taxon>Viridiplantae</taxon>
        <taxon>Streptophyta</taxon>
        <taxon>Embryophyta</taxon>
        <taxon>Tracheophyta</taxon>
        <taxon>Spermatophyta</taxon>
        <taxon>Magnoliopsida</taxon>
        <taxon>eudicotyledons</taxon>
        <taxon>Gunneridae</taxon>
        <taxon>Pentapetalae</taxon>
        <taxon>rosids</taxon>
        <taxon>fabids</taxon>
        <taxon>Malpighiales</taxon>
        <taxon>Salicaceae</taxon>
        <taxon>Saliceae</taxon>
        <taxon>Salix</taxon>
    </lineage>
</organism>
<evidence type="ECO:0000313" key="2">
    <source>
        <dbReference type="Proteomes" id="UP001162972"/>
    </source>
</evidence>
<keyword evidence="2" id="KW-1185">Reference proteome</keyword>
<dbReference type="EMBL" id="JAPFFJ010000003">
    <property type="protein sequence ID" value="KAJ6431596.1"/>
    <property type="molecule type" value="Genomic_DNA"/>
</dbReference>
<protein>
    <submittedName>
        <fullName evidence="1">Uncharacterized protein</fullName>
    </submittedName>
</protein>
<evidence type="ECO:0000313" key="1">
    <source>
        <dbReference type="EMBL" id="KAJ6431596.1"/>
    </source>
</evidence>
<comment type="caution">
    <text evidence="1">The sequence shown here is derived from an EMBL/GenBank/DDBJ whole genome shotgun (WGS) entry which is preliminary data.</text>
</comment>
<dbReference type="AlphaFoldDB" id="A0AAD6KXY7"/>
<dbReference type="Proteomes" id="UP001162972">
    <property type="component" value="Chromosome 10"/>
</dbReference>
<reference evidence="1 2" key="1">
    <citation type="journal article" date="2023" name="Int. J. Mol. Sci.">
        <title>De Novo Assembly and Annotation of 11 Diverse Shrub Willow (Salix) Genomes Reveals Novel Gene Organization in Sex-Linked Regions.</title>
        <authorList>
            <person name="Hyden B."/>
            <person name="Feng K."/>
            <person name="Yates T.B."/>
            <person name="Jawdy S."/>
            <person name="Cereghino C."/>
            <person name="Smart L.B."/>
            <person name="Muchero W."/>
        </authorList>
    </citation>
    <scope>NUCLEOTIDE SEQUENCE [LARGE SCALE GENOMIC DNA]</scope>
    <source>
        <tissue evidence="1">Shoot tip</tissue>
    </source>
</reference>
<gene>
    <name evidence="1" type="ORF">OIU84_018975</name>
</gene>
<sequence length="96" mass="10874">MMEPLPSRGVVYYNVNGQGSGVDSSGKEDGRKMWVQECPRASSSAVCTQSHVLISQSRLRPASLLLCKVHMEREVIRLERVSCITEWIWILRCTHV</sequence>